<accession>A0A1T4JVP5</accession>
<organism evidence="1 2">
    <name type="scientific">Anaerorhabdus furcosa</name>
    <dbReference type="NCBI Taxonomy" id="118967"/>
    <lineage>
        <taxon>Bacteria</taxon>
        <taxon>Bacillati</taxon>
        <taxon>Bacillota</taxon>
        <taxon>Erysipelotrichia</taxon>
        <taxon>Erysipelotrichales</taxon>
        <taxon>Erysipelotrichaceae</taxon>
        <taxon>Anaerorhabdus</taxon>
    </lineage>
</organism>
<keyword evidence="2" id="KW-1185">Reference proteome</keyword>
<evidence type="ECO:0000313" key="1">
    <source>
        <dbReference type="EMBL" id="SJZ34280.1"/>
    </source>
</evidence>
<dbReference type="AlphaFoldDB" id="A0A1T4JVP5"/>
<protein>
    <recommendedName>
        <fullName evidence="3">DUF3795 domain-containing protein</fullName>
    </recommendedName>
</protein>
<dbReference type="OrthoDB" id="1071806at2"/>
<dbReference type="InterPro" id="IPR024227">
    <property type="entry name" value="DUF3795"/>
</dbReference>
<dbReference type="EMBL" id="FUWY01000001">
    <property type="protein sequence ID" value="SJZ34280.1"/>
    <property type="molecule type" value="Genomic_DNA"/>
</dbReference>
<evidence type="ECO:0008006" key="3">
    <source>
        <dbReference type="Google" id="ProtNLM"/>
    </source>
</evidence>
<reference evidence="2" key="1">
    <citation type="submission" date="2017-02" db="EMBL/GenBank/DDBJ databases">
        <authorList>
            <person name="Varghese N."/>
            <person name="Submissions S."/>
        </authorList>
    </citation>
    <scope>NUCLEOTIDE SEQUENCE [LARGE SCALE GENOMIC DNA]</scope>
    <source>
        <strain evidence="2">ATCC 25662</strain>
    </source>
</reference>
<name>A0A1T4JVP5_9FIRM</name>
<sequence>MIESRCGIQCSKCEFKVKVNCPGCTKIAKPFWADKCPVKSCCEDKGLENCGKCDQFPCKRLNDFAYDEKQGDNGQRIETCRKWCEVK</sequence>
<dbReference type="Proteomes" id="UP000243297">
    <property type="component" value="Unassembled WGS sequence"/>
</dbReference>
<gene>
    <name evidence="1" type="ORF">SAMN02745191_0120</name>
</gene>
<dbReference type="Pfam" id="PF12675">
    <property type="entry name" value="DUF3795"/>
    <property type="match status" value="1"/>
</dbReference>
<dbReference type="RefSeq" id="WP_078710586.1">
    <property type="nucleotide sequence ID" value="NZ_FUWY01000001.1"/>
</dbReference>
<evidence type="ECO:0000313" key="2">
    <source>
        <dbReference type="Proteomes" id="UP000243297"/>
    </source>
</evidence>
<proteinExistence type="predicted"/>
<dbReference type="STRING" id="118967.SAMN02745191_0120"/>